<organism evidence="10 11">
    <name type="scientific">Ventosimonas gracilis</name>
    <dbReference type="NCBI Taxonomy" id="1680762"/>
    <lineage>
        <taxon>Bacteria</taxon>
        <taxon>Pseudomonadati</taxon>
        <taxon>Pseudomonadota</taxon>
        <taxon>Gammaproteobacteria</taxon>
        <taxon>Pseudomonadales</taxon>
        <taxon>Ventosimonadaceae</taxon>
        <taxon>Ventosimonas</taxon>
    </lineage>
</organism>
<reference evidence="10 11" key="1">
    <citation type="submission" date="2016-02" db="EMBL/GenBank/DDBJ databases">
        <authorList>
            <person name="Wen L."/>
            <person name="He K."/>
            <person name="Yang H."/>
        </authorList>
    </citation>
    <scope>NUCLEOTIDE SEQUENCE [LARGE SCALE GENOMIC DNA]</scope>
    <source>
        <strain evidence="10 11">CV58</strain>
    </source>
</reference>
<evidence type="ECO:0000256" key="6">
    <source>
        <dbReference type="ARBA" id="ARBA00023163"/>
    </source>
</evidence>
<dbReference type="SUPFAM" id="SSF101498">
    <property type="entry name" value="Anti-sigma factor FlgM"/>
    <property type="match status" value="1"/>
</dbReference>
<keyword evidence="5" id="KW-0805">Transcription regulation</keyword>
<dbReference type="EMBL" id="LSZO01000087">
    <property type="protein sequence ID" value="KXU38744.1"/>
    <property type="molecule type" value="Genomic_DNA"/>
</dbReference>
<evidence type="ECO:0000256" key="5">
    <source>
        <dbReference type="ARBA" id="ARBA00023015"/>
    </source>
</evidence>
<comment type="function">
    <text evidence="7">Responsible for the coupling of flagellin expression to flagellar assembly by preventing expression of the flagellin genes when a component of the middle class of proteins is defective. It negatively regulates flagellar genes by inhibiting the activity of FliA by directly binding to FliA.</text>
</comment>
<dbReference type="GO" id="GO:0044781">
    <property type="term" value="P:bacterial-type flagellum organization"/>
    <property type="evidence" value="ECO:0007669"/>
    <property type="project" value="UniProtKB-KW"/>
</dbReference>
<evidence type="ECO:0000313" key="10">
    <source>
        <dbReference type="EMBL" id="KXU38744.1"/>
    </source>
</evidence>
<evidence type="ECO:0000313" key="11">
    <source>
        <dbReference type="Proteomes" id="UP000072660"/>
    </source>
</evidence>
<keyword evidence="4" id="KW-1005">Bacterial flagellum biogenesis</keyword>
<evidence type="ECO:0000256" key="8">
    <source>
        <dbReference type="ARBA" id="ARBA00030117"/>
    </source>
</evidence>
<evidence type="ECO:0000256" key="7">
    <source>
        <dbReference type="ARBA" id="ARBA00024739"/>
    </source>
</evidence>
<evidence type="ECO:0000256" key="1">
    <source>
        <dbReference type="ARBA" id="ARBA00005322"/>
    </source>
</evidence>
<protein>
    <recommendedName>
        <fullName evidence="2">Negative regulator of flagellin synthesis</fullName>
    </recommendedName>
    <alternativeName>
        <fullName evidence="8">Anti-sigma-28 factor</fullName>
    </alternativeName>
</protein>
<dbReference type="Pfam" id="PF04316">
    <property type="entry name" value="FlgM"/>
    <property type="match status" value="1"/>
</dbReference>
<comment type="caution">
    <text evidence="10">The sequence shown here is derived from an EMBL/GenBank/DDBJ whole genome shotgun (WGS) entry which is preliminary data.</text>
</comment>
<accession>A0A139SW71</accession>
<dbReference type="NCBIfam" id="TIGR03824">
    <property type="entry name" value="FlgM_jcvi"/>
    <property type="match status" value="1"/>
</dbReference>
<dbReference type="AlphaFoldDB" id="A0A139SW71"/>
<keyword evidence="6" id="KW-0804">Transcription</keyword>
<dbReference type="OrthoDB" id="5738369at2"/>
<evidence type="ECO:0000259" key="9">
    <source>
        <dbReference type="Pfam" id="PF04316"/>
    </source>
</evidence>
<name>A0A139SW71_9GAMM</name>
<keyword evidence="3" id="KW-0678">Repressor</keyword>
<dbReference type="InterPro" id="IPR031316">
    <property type="entry name" value="FlgM_C"/>
</dbReference>
<dbReference type="InterPro" id="IPR035890">
    <property type="entry name" value="Anti-sigma-28_factor_FlgM_sf"/>
</dbReference>
<gene>
    <name evidence="10" type="ORF">AXE65_12195</name>
</gene>
<dbReference type="GO" id="GO:0045892">
    <property type="term" value="P:negative regulation of DNA-templated transcription"/>
    <property type="evidence" value="ECO:0007669"/>
    <property type="project" value="InterPro"/>
</dbReference>
<evidence type="ECO:0000256" key="3">
    <source>
        <dbReference type="ARBA" id="ARBA00022491"/>
    </source>
</evidence>
<comment type="similarity">
    <text evidence="1">Belongs to the FlgM family.</text>
</comment>
<proteinExistence type="inferred from homology"/>
<feature type="domain" description="Anti-sigma-28 factor FlgM C-terminal" evidence="9">
    <location>
        <begin position="43"/>
        <end position="95"/>
    </location>
</feature>
<dbReference type="InterPro" id="IPR007412">
    <property type="entry name" value="FlgM"/>
</dbReference>
<sequence length="101" mass="11014">MSTPISAPANQPINGIARIRPTGFATDNQAAVNRHCCQARGETVELSQQAQTLQQVSACQCAQPVVDQSRVERLREAIENGGYSIDSQRLASKMLAFERDL</sequence>
<dbReference type="RefSeq" id="WP_068388603.1">
    <property type="nucleotide sequence ID" value="NZ_LSZO01000087.1"/>
</dbReference>
<evidence type="ECO:0000256" key="2">
    <source>
        <dbReference type="ARBA" id="ARBA00017823"/>
    </source>
</evidence>
<evidence type="ECO:0000256" key="4">
    <source>
        <dbReference type="ARBA" id="ARBA00022795"/>
    </source>
</evidence>
<dbReference type="Proteomes" id="UP000072660">
    <property type="component" value="Unassembled WGS sequence"/>
</dbReference>
<keyword evidence="11" id="KW-1185">Reference proteome</keyword>